<dbReference type="InterPro" id="IPR011055">
    <property type="entry name" value="Dup_hybrid_motif"/>
</dbReference>
<reference evidence="2" key="1">
    <citation type="submission" date="2021-03" db="EMBL/GenBank/DDBJ databases">
        <title>Plesiomonas shigelloides zfcc0051, isolated from zebrafish feces.</title>
        <authorList>
            <person name="Vanderhoek Z."/>
            <person name="Gaulke C."/>
        </authorList>
    </citation>
    <scope>NUCLEOTIDE SEQUENCE</scope>
    <source>
        <strain evidence="2">Zfcc0051</strain>
    </source>
</reference>
<dbReference type="EMBL" id="JAFNAA010000444">
    <property type="protein sequence ID" value="MBO1110212.1"/>
    <property type="molecule type" value="Genomic_DNA"/>
</dbReference>
<protein>
    <submittedName>
        <fullName evidence="2">Murein hydrolase activator EnvC</fullName>
    </submittedName>
</protein>
<dbReference type="AlphaFoldDB" id="A0A8I1WCD0"/>
<comment type="caution">
    <text evidence="2">The sequence shown here is derived from an EMBL/GenBank/DDBJ whole genome shotgun (WGS) entry which is preliminary data.</text>
</comment>
<evidence type="ECO:0000313" key="3">
    <source>
        <dbReference type="Proteomes" id="UP000664658"/>
    </source>
</evidence>
<proteinExistence type="predicted"/>
<feature type="non-terminal residue" evidence="2">
    <location>
        <position position="1"/>
    </location>
</feature>
<dbReference type="SUPFAM" id="SSF51261">
    <property type="entry name" value="Duplicated hybrid motif"/>
    <property type="match status" value="1"/>
</dbReference>
<feature type="region of interest" description="Disordered" evidence="1">
    <location>
        <begin position="1"/>
        <end position="50"/>
    </location>
</feature>
<evidence type="ECO:0000256" key="1">
    <source>
        <dbReference type="SAM" id="MobiDB-lite"/>
    </source>
</evidence>
<gene>
    <name evidence="2" type="ORF">J2R62_19105</name>
</gene>
<name>A0A8I1WCD0_PLESH</name>
<feature type="non-terminal residue" evidence="2">
    <location>
        <position position="146"/>
    </location>
</feature>
<organism evidence="2 3">
    <name type="scientific">Plesiomonas shigelloides</name>
    <name type="common">Aeromonas shigelloides</name>
    <dbReference type="NCBI Taxonomy" id="703"/>
    <lineage>
        <taxon>Bacteria</taxon>
        <taxon>Pseudomonadati</taxon>
        <taxon>Pseudomonadota</taxon>
        <taxon>Gammaproteobacteria</taxon>
        <taxon>Enterobacterales</taxon>
        <taxon>Enterobacteriaceae</taxon>
        <taxon>Plesiomonas</taxon>
    </lineage>
</organism>
<dbReference type="Proteomes" id="UP000664658">
    <property type="component" value="Unassembled WGS sequence"/>
</dbReference>
<accession>A0A8I1WCD0</accession>
<keyword evidence="2" id="KW-0378">Hydrolase</keyword>
<dbReference type="Gene3D" id="2.70.70.10">
    <property type="entry name" value="Glucose Permease (Domain IIA)"/>
    <property type="match status" value="1"/>
</dbReference>
<dbReference type="GO" id="GO:0016787">
    <property type="term" value="F:hydrolase activity"/>
    <property type="evidence" value="ECO:0007669"/>
    <property type="project" value="UniProtKB-KW"/>
</dbReference>
<evidence type="ECO:0000313" key="2">
    <source>
        <dbReference type="EMBL" id="MBO1110212.1"/>
    </source>
</evidence>
<sequence length="146" mass="16232">LKQNEQRLRDHIARAEREAKARADREARELARKQAAEAKRTGKPYVPNDRERALMAQSGGLGRPAGQPIWPVRGSILHRFGDNQEGELRWKGMVIAAPEGSGVRAIADGQVLLADWLQGYGLGKGVETCRGDTSPYRYNQTVLFQP</sequence>
<feature type="compositionally biased region" description="Basic and acidic residues" evidence="1">
    <location>
        <begin position="1"/>
        <end position="40"/>
    </location>
</feature>